<sequence>MDEDLEMAITRQERLGAGTGGRPGRETPIPFGVAASEVAWALRTTLVSWVLVMLDEEQPRPRGATCGRTGCGHPSCGWIRNPRRPPEETLPAMAEWLASRAEAIRRHPHGAAGVDEILDAIRRAQAVTTRGADLLYCGPCGAWTMQGECEMHLYARAGAGRVQCRCGAIWDVAQRRDRLLRAAWRTLASATEIARALTSLDHPITPERIWQWAHRGRLTVRGYRREGRRLIPLYRVGEVMTLLEGLDELHGPACRHRCRHDTCRLIRARRARSGRAA</sequence>
<keyword evidence="3" id="KW-1185">Reference proteome</keyword>
<feature type="region of interest" description="Disordered" evidence="1">
    <location>
        <begin position="1"/>
        <end position="24"/>
    </location>
</feature>
<comment type="caution">
    <text evidence="2">The sequence shown here is derived from an EMBL/GenBank/DDBJ whole genome shotgun (WGS) entry which is preliminary data.</text>
</comment>
<evidence type="ECO:0000313" key="3">
    <source>
        <dbReference type="Proteomes" id="UP000578449"/>
    </source>
</evidence>
<accession>A0A840PF31</accession>
<dbReference type="EMBL" id="JACHGN010000019">
    <property type="protein sequence ID" value="MBB5137589.1"/>
    <property type="molecule type" value="Genomic_DNA"/>
</dbReference>
<evidence type="ECO:0000313" key="2">
    <source>
        <dbReference type="EMBL" id="MBB5137589.1"/>
    </source>
</evidence>
<gene>
    <name evidence="2" type="ORF">HNP84_007341</name>
</gene>
<protein>
    <submittedName>
        <fullName evidence="2">Uncharacterized protein</fullName>
    </submittedName>
</protein>
<organism evidence="2 3">
    <name type="scientific">Thermocatellispora tengchongensis</name>
    <dbReference type="NCBI Taxonomy" id="1073253"/>
    <lineage>
        <taxon>Bacteria</taxon>
        <taxon>Bacillati</taxon>
        <taxon>Actinomycetota</taxon>
        <taxon>Actinomycetes</taxon>
        <taxon>Streptosporangiales</taxon>
        <taxon>Streptosporangiaceae</taxon>
        <taxon>Thermocatellispora</taxon>
    </lineage>
</organism>
<dbReference type="RefSeq" id="WP_185054495.1">
    <property type="nucleotide sequence ID" value="NZ_BAABIX010000038.1"/>
</dbReference>
<evidence type="ECO:0000256" key="1">
    <source>
        <dbReference type="SAM" id="MobiDB-lite"/>
    </source>
</evidence>
<dbReference type="Proteomes" id="UP000578449">
    <property type="component" value="Unassembled WGS sequence"/>
</dbReference>
<name>A0A840PF31_9ACTN</name>
<reference evidence="2 3" key="1">
    <citation type="submission" date="2020-08" db="EMBL/GenBank/DDBJ databases">
        <title>Genomic Encyclopedia of Type Strains, Phase IV (KMG-IV): sequencing the most valuable type-strain genomes for metagenomic binning, comparative biology and taxonomic classification.</title>
        <authorList>
            <person name="Goeker M."/>
        </authorList>
    </citation>
    <scope>NUCLEOTIDE SEQUENCE [LARGE SCALE GENOMIC DNA]</scope>
    <source>
        <strain evidence="2 3">DSM 45615</strain>
    </source>
</reference>
<dbReference type="AlphaFoldDB" id="A0A840PF31"/>
<proteinExistence type="predicted"/>